<dbReference type="Proteomes" id="UP000054729">
    <property type="component" value="Unassembled WGS sequence"/>
</dbReference>
<keyword evidence="1" id="KW-0812">Transmembrane</keyword>
<accession>A0A0W1AB10</accession>
<sequence length="259" mass="29460">MGTETLHKRLFFHLVRLRVFSYTALISILCLIVMFSKLSISSTTVKTFFEPSKTSKLDQNKPSRSTDTLQAMQKMLNSQRIQFLFKDYGVDILLQKGNLRVSNLHANGLMRTCAVVHFSSPIPEWFKSTHDKIHKGATIGQTIRDDGFELVKKDDFIGTTELPKFAREKMQTSETIAAVYMYQLIVKNPKTEELFEYCTITEAYSPEYLTVGDLQKLTSEGTLKSNAVSKSVQERLADLIKLDEQLYSPLSEVPISNLI</sequence>
<evidence type="ECO:0000313" key="2">
    <source>
        <dbReference type="EMBL" id="KTD78472.1"/>
    </source>
</evidence>
<keyword evidence="1" id="KW-1133">Transmembrane helix</keyword>
<feature type="transmembrane region" description="Helical" evidence="1">
    <location>
        <begin position="20"/>
        <end position="40"/>
    </location>
</feature>
<keyword evidence="3" id="KW-1185">Reference proteome</keyword>
<reference evidence="2 3" key="1">
    <citation type="submission" date="2015-11" db="EMBL/GenBank/DDBJ databases">
        <title>Genomic analysis of 38 Legionella species identifies large and diverse effector repertoires.</title>
        <authorList>
            <person name="Burstein D."/>
            <person name="Amaro F."/>
            <person name="Zusman T."/>
            <person name="Lifshitz Z."/>
            <person name="Cohen O."/>
            <person name="Gilbert J.A."/>
            <person name="Pupko T."/>
            <person name="Shuman H.A."/>
            <person name="Segal G."/>
        </authorList>
    </citation>
    <scope>NUCLEOTIDE SEQUENCE [LARGE SCALE GENOMIC DNA]</scope>
    <source>
        <strain evidence="2 3">ATCC 51914</strain>
    </source>
</reference>
<dbReference type="EMBL" id="LNZB01000041">
    <property type="protein sequence ID" value="KTD78472.1"/>
    <property type="molecule type" value="Genomic_DNA"/>
</dbReference>
<dbReference type="AlphaFoldDB" id="A0A0W1AB10"/>
<proteinExistence type="predicted"/>
<keyword evidence="1" id="KW-0472">Membrane</keyword>
<organism evidence="2 3">
    <name type="scientific">Legionella waltersii</name>
    <dbReference type="NCBI Taxonomy" id="66969"/>
    <lineage>
        <taxon>Bacteria</taxon>
        <taxon>Pseudomonadati</taxon>
        <taxon>Pseudomonadota</taxon>
        <taxon>Gammaproteobacteria</taxon>
        <taxon>Legionellales</taxon>
        <taxon>Legionellaceae</taxon>
        <taxon>Legionella</taxon>
    </lineage>
</organism>
<protein>
    <submittedName>
        <fullName evidence="2">Uncharacterized protein</fullName>
    </submittedName>
</protein>
<comment type="caution">
    <text evidence="2">The sequence shown here is derived from an EMBL/GenBank/DDBJ whole genome shotgun (WGS) entry which is preliminary data.</text>
</comment>
<evidence type="ECO:0000256" key="1">
    <source>
        <dbReference type="SAM" id="Phobius"/>
    </source>
</evidence>
<dbReference type="PATRIC" id="fig|66969.6.peg.2072"/>
<evidence type="ECO:0000313" key="3">
    <source>
        <dbReference type="Proteomes" id="UP000054729"/>
    </source>
</evidence>
<gene>
    <name evidence="2" type="ORF">Lwal_1907</name>
</gene>
<name>A0A0W1AB10_9GAMM</name>